<dbReference type="PANTHER" id="PTHR45653:SF10">
    <property type="entry name" value="MYOBLAST CITY, ISOFORM B"/>
    <property type="match status" value="1"/>
</dbReference>
<dbReference type="InterPro" id="IPR032376">
    <property type="entry name" value="DOCK_N"/>
</dbReference>
<dbReference type="GO" id="GO:0005737">
    <property type="term" value="C:cytoplasm"/>
    <property type="evidence" value="ECO:0007669"/>
    <property type="project" value="UniProtKB-SubCell"/>
</dbReference>
<keyword evidence="9" id="KW-0418">Kinase</keyword>
<dbReference type="InterPro" id="IPR027007">
    <property type="entry name" value="C2_DOCK-type_domain"/>
</dbReference>
<dbReference type="GO" id="GO:0005085">
    <property type="term" value="F:guanyl-nucleotide exchange factor activity"/>
    <property type="evidence" value="ECO:0007669"/>
    <property type="project" value="InterPro"/>
</dbReference>
<sequence>MPWRPIPLSYAIAIYPFQPSSSTTELPLQIGDQLYVFEQGGKDEAWCRGYLVQAPSLLSALLRSSRGASDARVFSGIFPRCCIEVKEQLGHDDEYQLQPIAPGSQKPQAPVPMLKVLDETSASTAEPLVDEISSCLREWYISYLPELVLRQDYDCLDRISGLITKLEYSRRELLNDVLTAQERLSVRSEVVWDLVRGNKLLGAEVIVRDPDQKGRLLTAADSAIEMTKLQAIMSLLYDPPEIKQETAKLYHCMLDVKSIHTTEADNVNLTFALYQKAADGSMSQISETFTASSIHDSKILFADLSSRDIRTQGHIFLVGRASVSEPPKLAPSAPAERPLSRNGTFSKTRESLMTRRRSNLAVFGSKRSKEKSDNAPNGRPAMSRRGSSSNEIRTEANETPKKSIGPPVPRVVGYAVYDLAATISSGQQEVFDLGFWTLAAQDNEEEEIGWPGVLPELLQTSRLHFVRCKKLPAIKIELRSYVSPDADVLIRMNPTTMHMISKSQRLGFLEAPTKRRSDIYLTLSKVNIKQNGAYSHPQYDAVPVKPAPMLNLQVTMELRDSAGKRLERCVFASANGPAVTALRTYAIELDTLWDQTICIRLPLEKVTDAHLVLSVADAPGFPFALAWMPLWENHAFRRDGSHSLILHAYDKSTSTFSDNGKGMYLNLPWDHSTIEEKEIPIASLEIKTLLVSTEFSQDRTLASLFNWRALSSASLMDTLQKLVFVPEIEIVKQLDEVLDALFAILEYKAGTHKFEDLIFNDIVFVLGIVHDRRFNLGPLVERYADQHFKAPLVAPSLVRSFTRLLQSVSDPQSSRDLRALFKVGQQFLRLLLASYWHHNKTDEAGTISNQHESFQDDMKAVLFGLQMMVRSETAALVGSKTLLIQNFHLWLPELLAVYRKEEVISVAIDTIDACEEATGKLLLYRLVLILNCTKLEQLWESDEDWTILVGNCLRWLELHWPEKNDLTDSWCDQVRLCSSIVASLLRRPCQKLHDFLSPIVRTYSVLSAQRHSKRWSLSLLFPSSYPNPTKNTDSPDDFDEPLLELAALVAEIIKIRPVPLPDYNEDQRTRHITQTLHMVEAMLSNDTNPSTWLSLHVSNHTSALNILAYIAKQLEDYYIPEPPDPEDAEEADTFNMELWKSYFDAILSLVSSPELTLEAFSEQKRRAVWKIAGDVRQEGAELLRHSWNLLGWDATEDDERRYHINKIGGYQVQYVPSLVKSIVELCLSMHEGLRRVGVEILQTMIISEWALSENLSLIEAEVIGALDVILRARATSSLSLAGDEIVGRKLFVGELLESFTTIASQPEDELWSTLEDLVSTIEELIDLLSGGLDDGRIEQDSHVRRSNGTARKSTSVELPERSISRLEGKVYGDQALQMYKQLAEEYERTGDYLRLAKTHRAMARIHETRATSRLGNRENGVGHGELEEDDE</sequence>
<dbReference type="GO" id="GO:0016301">
    <property type="term" value="F:kinase activity"/>
    <property type="evidence" value="ECO:0007669"/>
    <property type="project" value="UniProtKB-KW"/>
</dbReference>
<evidence type="ECO:0000313" key="10">
    <source>
        <dbReference type="Proteomes" id="UP001309876"/>
    </source>
</evidence>
<dbReference type="InterPro" id="IPR042455">
    <property type="entry name" value="DOCK_N_sub1"/>
</dbReference>
<evidence type="ECO:0000259" key="8">
    <source>
        <dbReference type="PROSITE" id="PS51650"/>
    </source>
</evidence>
<dbReference type="EMBL" id="JAVRRJ010000003">
    <property type="protein sequence ID" value="KAK5086548.1"/>
    <property type="molecule type" value="Genomic_DNA"/>
</dbReference>
<dbReference type="Gene3D" id="1.20.1270.350">
    <property type="entry name" value="Dedicator of cytokinesis N-terminal subdomain"/>
    <property type="match status" value="1"/>
</dbReference>
<dbReference type="InterPro" id="IPR036028">
    <property type="entry name" value="SH3-like_dom_sf"/>
</dbReference>
<feature type="domain" description="C2 DOCK-type" evidence="8">
    <location>
        <begin position="516"/>
        <end position="691"/>
    </location>
</feature>
<keyword evidence="10" id="KW-1185">Reference proteome</keyword>
<dbReference type="Pfam" id="PF23554">
    <property type="entry name" value="TPR_DOCK"/>
    <property type="match status" value="2"/>
</dbReference>
<name>A0AAN7Y6Q0_9EURO</name>
<evidence type="ECO:0000256" key="6">
    <source>
        <dbReference type="SAM" id="MobiDB-lite"/>
    </source>
</evidence>
<feature type="compositionally biased region" description="Basic and acidic residues" evidence="6">
    <location>
        <begin position="392"/>
        <end position="401"/>
    </location>
</feature>
<dbReference type="CDD" id="cd08679">
    <property type="entry name" value="C2_DOCK180_related"/>
    <property type="match status" value="1"/>
</dbReference>
<dbReference type="InterPro" id="IPR035892">
    <property type="entry name" value="C2_domain_sf"/>
</dbReference>
<evidence type="ECO:0000256" key="4">
    <source>
        <dbReference type="PROSITE-ProRule" id="PRU00192"/>
    </source>
</evidence>
<evidence type="ECO:0000256" key="1">
    <source>
        <dbReference type="ARBA" id="ARBA00004496"/>
    </source>
</evidence>
<feature type="domain" description="SH3" evidence="7">
    <location>
        <begin position="6"/>
        <end position="88"/>
    </location>
</feature>
<dbReference type="PROSITE" id="PS50002">
    <property type="entry name" value="SH3"/>
    <property type="match status" value="1"/>
</dbReference>
<keyword evidence="2 4" id="KW-0728">SH3 domain</keyword>
<keyword evidence="9" id="KW-0808">Transferase</keyword>
<comment type="similarity">
    <text evidence="5">Belongs to the DOCK family.</text>
</comment>
<dbReference type="Proteomes" id="UP001309876">
    <property type="component" value="Unassembled WGS sequence"/>
</dbReference>
<dbReference type="GO" id="GO:0007264">
    <property type="term" value="P:small GTPase-mediated signal transduction"/>
    <property type="evidence" value="ECO:0007669"/>
    <property type="project" value="InterPro"/>
</dbReference>
<dbReference type="Pfam" id="PF14429">
    <property type="entry name" value="DOCK-C2"/>
    <property type="match status" value="1"/>
</dbReference>
<dbReference type="Gene3D" id="2.30.30.40">
    <property type="entry name" value="SH3 Domains"/>
    <property type="match status" value="1"/>
</dbReference>
<evidence type="ECO:0000256" key="3">
    <source>
        <dbReference type="ARBA" id="ARBA00022490"/>
    </source>
</evidence>
<dbReference type="Gene3D" id="2.60.40.150">
    <property type="entry name" value="C2 domain"/>
    <property type="match status" value="1"/>
</dbReference>
<evidence type="ECO:0000313" key="9">
    <source>
        <dbReference type="EMBL" id="KAK5086548.1"/>
    </source>
</evidence>
<keyword evidence="3" id="KW-0963">Cytoplasm</keyword>
<proteinExistence type="inferred from homology"/>
<accession>A0AAN7Y6Q0</accession>
<dbReference type="InterPro" id="IPR026791">
    <property type="entry name" value="DOCK"/>
</dbReference>
<dbReference type="GO" id="GO:0031267">
    <property type="term" value="F:small GTPase binding"/>
    <property type="evidence" value="ECO:0007669"/>
    <property type="project" value="TreeGrafter"/>
</dbReference>
<dbReference type="PANTHER" id="PTHR45653">
    <property type="entry name" value="DEDICATOR OF CYTOKINESIS"/>
    <property type="match status" value="1"/>
</dbReference>
<dbReference type="GO" id="GO:0005886">
    <property type="term" value="C:plasma membrane"/>
    <property type="evidence" value="ECO:0007669"/>
    <property type="project" value="TreeGrafter"/>
</dbReference>
<feature type="region of interest" description="Disordered" evidence="6">
    <location>
        <begin position="326"/>
        <end position="405"/>
    </location>
</feature>
<comment type="subcellular location">
    <subcellularLocation>
        <location evidence="1">Cytoplasm</location>
    </subcellularLocation>
</comment>
<dbReference type="InterPro" id="IPR001452">
    <property type="entry name" value="SH3_domain"/>
</dbReference>
<evidence type="ECO:0000259" key="7">
    <source>
        <dbReference type="PROSITE" id="PS50002"/>
    </source>
</evidence>
<dbReference type="SMART" id="SM00326">
    <property type="entry name" value="SH3"/>
    <property type="match status" value="1"/>
</dbReference>
<evidence type="ECO:0000256" key="5">
    <source>
        <dbReference type="PROSITE-ProRule" id="PRU00983"/>
    </source>
</evidence>
<dbReference type="SUPFAM" id="SSF50044">
    <property type="entry name" value="SH3-domain"/>
    <property type="match status" value="1"/>
</dbReference>
<dbReference type="Pfam" id="PF16172">
    <property type="entry name" value="DOCK_N"/>
    <property type="match status" value="1"/>
</dbReference>
<gene>
    <name evidence="9" type="primary">DCK1</name>
    <name evidence="9" type="ORF">LTR05_003716</name>
</gene>
<reference evidence="9 10" key="1">
    <citation type="submission" date="2023-08" db="EMBL/GenBank/DDBJ databases">
        <title>Black Yeasts Isolated from many extreme environments.</title>
        <authorList>
            <person name="Coleine C."/>
            <person name="Stajich J.E."/>
            <person name="Selbmann L."/>
        </authorList>
    </citation>
    <scope>NUCLEOTIDE SEQUENCE [LARGE SCALE GENOMIC DNA]</scope>
    <source>
        <strain evidence="9 10">CCFEE 5910</strain>
    </source>
</reference>
<evidence type="ECO:0000256" key="2">
    <source>
        <dbReference type="ARBA" id="ARBA00022443"/>
    </source>
</evidence>
<protein>
    <submittedName>
        <fullName evidence="9">Deoxycytidine kinase 1</fullName>
    </submittedName>
</protein>
<dbReference type="InterPro" id="IPR056372">
    <property type="entry name" value="TPR_DOCK"/>
</dbReference>
<feature type="region of interest" description="Disordered" evidence="6">
    <location>
        <begin position="1408"/>
        <end position="1431"/>
    </location>
</feature>
<dbReference type="PROSITE" id="PS51650">
    <property type="entry name" value="C2_DOCK"/>
    <property type="match status" value="1"/>
</dbReference>
<comment type="caution">
    <text evidence="9">The sequence shown here is derived from an EMBL/GenBank/DDBJ whole genome shotgun (WGS) entry which is preliminary data.</text>
</comment>
<organism evidence="9 10">
    <name type="scientific">Lithohypha guttulata</name>
    <dbReference type="NCBI Taxonomy" id="1690604"/>
    <lineage>
        <taxon>Eukaryota</taxon>
        <taxon>Fungi</taxon>
        <taxon>Dikarya</taxon>
        <taxon>Ascomycota</taxon>
        <taxon>Pezizomycotina</taxon>
        <taxon>Eurotiomycetes</taxon>
        <taxon>Chaetothyriomycetidae</taxon>
        <taxon>Chaetothyriales</taxon>
        <taxon>Trichomeriaceae</taxon>
        <taxon>Lithohypha</taxon>
    </lineage>
</organism>